<keyword evidence="3" id="KW-1185">Reference proteome</keyword>
<gene>
    <name evidence="2" type="ORF">DES52_11242</name>
</gene>
<dbReference type="RefSeq" id="WP_110887613.1">
    <property type="nucleotide sequence ID" value="NZ_QJSX01000012.1"/>
</dbReference>
<dbReference type="SUPFAM" id="SSF51182">
    <property type="entry name" value="RmlC-like cupins"/>
    <property type="match status" value="1"/>
</dbReference>
<feature type="domain" description="Cupin type-2" evidence="1">
    <location>
        <begin position="64"/>
        <end position="112"/>
    </location>
</feature>
<proteinExistence type="predicted"/>
<comment type="caution">
    <text evidence="2">The sequence shown here is derived from an EMBL/GenBank/DDBJ whole genome shotgun (WGS) entry which is preliminary data.</text>
</comment>
<reference evidence="2 3" key="1">
    <citation type="submission" date="2018-06" db="EMBL/GenBank/DDBJ databases">
        <title>Genomic Encyclopedia of Type Strains, Phase IV (KMG-IV): sequencing the most valuable type-strain genomes for metagenomic binning, comparative biology and taxonomic classification.</title>
        <authorList>
            <person name="Goeker M."/>
        </authorList>
    </citation>
    <scope>NUCLEOTIDE SEQUENCE [LARGE SCALE GENOMIC DNA]</scope>
    <source>
        <strain evidence="2 3">DSM 18048</strain>
    </source>
</reference>
<sequence>MNEPSNFQVRVARAGERRVLTLGACRLAFVDGPPSATSGTTLEVRLPPSFDEWPTRAFLVTCVTYFVLEGDVRFTTPERDLTLGSEASFVVPARLPHRVSNPSSDAARLLLIAPSSIVGAYFEKLANLRARSRAWPPEDGRAWQALCRSCRVLEDGPLLGKGPP</sequence>
<evidence type="ECO:0000313" key="3">
    <source>
        <dbReference type="Proteomes" id="UP000248326"/>
    </source>
</evidence>
<dbReference type="Gene3D" id="2.60.120.10">
    <property type="entry name" value="Jelly Rolls"/>
    <property type="match status" value="1"/>
</dbReference>
<accession>A0A318S2F6</accession>
<dbReference type="Pfam" id="PF07883">
    <property type="entry name" value="Cupin_2"/>
    <property type="match status" value="1"/>
</dbReference>
<dbReference type="AlphaFoldDB" id="A0A318S2F6"/>
<dbReference type="Proteomes" id="UP000248326">
    <property type="component" value="Unassembled WGS sequence"/>
</dbReference>
<dbReference type="InterPro" id="IPR014710">
    <property type="entry name" value="RmlC-like_jellyroll"/>
</dbReference>
<evidence type="ECO:0000259" key="1">
    <source>
        <dbReference type="Pfam" id="PF07883"/>
    </source>
</evidence>
<dbReference type="InterPro" id="IPR013096">
    <property type="entry name" value="Cupin_2"/>
</dbReference>
<dbReference type="EMBL" id="QJSX01000012">
    <property type="protein sequence ID" value="PYE52721.1"/>
    <property type="molecule type" value="Genomic_DNA"/>
</dbReference>
<name>A0A318S2F6_9DEIO</name>
<organism evidence="2 3">
    <name type="scientific">Deinococcus yavapaiensis KR-236</name>
    <dbReference type="NCBI Taxonomy" id="694435"/>
    <lineage>
        <taxon>Bacteria</taxon>
        <taxon>Thermotogati</taxon>
        <taxon>Deinococcota</taxon>
        <taxon>Deinococci</taxon>
        <taxon>Deinococcales</taxon>
        <taxon>Deinococcaceae</taxon>
        <taxon>Deinococcus</taxon>
    </lineage>
</organism>
<protein>
    <recommendedName>
        <fullName evidence="1">Cupin type-2 domain-containing protein</fullName>
    </recommendedName>
</protein>
<dbReference type="OrthoDB" id="73128at2"/>
<dbReference type="InterPro" id="IPR011051">
    <property type="entry name" value="RmlC_Cupin_sf"/>
</dbReference>
<evidence type="ECO:0000313" key="2">
    <source>
        <dbReference type="EMBL" id="PYE52721.1"/>
    </source>
</evidence>